<keyword evidence="2" id="KW-0805">Transcription regulation</keyword>
<dbReference type="GO" id="GO:0045893">
    <property type="term" value="P:positive regulation of DNA-templated transcription"/>
    <property type="evidence" value="ECO:0007669"/>
    <property type="project" value="TreeGrafter"/>
</dbReference>
<feature type="domain" description="BZIP" evidence="8">
    <location>
        <begin position="64"/>
        <end position="127"/>
    </location>
</feature>
<keyword evidence="10" id="KW-1185">Reference proteome</keyword>
<dbReference type="SMART" id="SM00338">
    <property type="entry name" value="BRLZ"/>
    <property type="match status" value="1"/>
</dbReference>
<evidence type="ECO:0000256" key="5">
    <source>
        <dbReference type="ARBA" id="ARBA00023242"/>
    </source>
</evidence>
<accession>A0A830B0W5</accession>
<evidence type="ECO:0000256" key="4">
    <source>
        <dbReference type="ARBA" id="ARBA00023163"/>
    </source>
</evidence>
<protein>
    <submittedName>
        <fullName evidence="9">Basic leucine zipper 43</fullName>
    </submittedName>
</protein>
<dbReference type="PROSITE" id="PS00036">
    <property type="entry name" value="BZIP_BASIC"/>
    <property type="match status" value="1"/>
</dbReference>
<dbReference type="InterPro" id="IPR046347">
    <property type="entry name" value="bZIP_sf"/>
</dbReference>
<comment type="subcellular location">
    <subcellularLocation>
        <location evidence="1">Nucleus</location>
    </subcellularLocation>
</comment>
<dbReference type="Gene3D" id="1.20.5.170">
    <property type="match status" value="1"/>
</dbReference>
<feature type="compositionally biased region" description="Polar residues" evidence="7">
    <location>
        <begin position="31"/>
        <end position="40"/>
    </location>
</feature>
<dbReference type="OrthoDB" id="551672at2759"/>
<dbReference type="EMBL" id="BMAC01000002">
    <property type="protein sequence ID" value="GFP78879.1"/>
    <property type="molecule type" value="Genomic_DNA"/>
</dbReference>
<organism evidence="9 10">
    <name type="scientific">Phtheirospermum japonicum</name>
    <dbReference type="NCBI Taxonomy" id="374723"/>
    <lineage>
        <taxon>Eukaryota</taxon>
        <taxon>Viridiplantae</taxon>
        <taxon>Streptophyta</taxon>
        <taxon>Embryophyta</taxon>
        <taxon>Tracheophyta</taxon>
        <taxon>Spermatophyta</taxon>
        <taxon>Magnoliopsida</taxon>
        <taxon>eudicotyledons</taxon>
        <taxon>Gunneridae</taxon>
        <taxon>Pentapetalae</taxon>
        <taxon>asterids</taxon>
        <taxon>lamiids</taxon>
        <taxon>Lamiales</taxon>
        <taxon>Orobanchaceae</taxon>
        <taxon>Orobanchaceae incertae sedis</taxon>
        <taxon>Phtheirospermum</taxon>
    </lineage>
</organism>
<dbReference type="InterPro" id="IPR045314">
    <property type="entry name" value="bZIP_plant_GBF1"/>
</dbReference>
<evidence type="ECO:0000313" key="9">
    <source>
        <dbReference type="EMBL" id="GFP78879.1"/>
    </source>
</evidence>
<keyword evidence="6" id="KW-0175">Coiled coil</keyword>
<dbReference type="GO" id="GO:0003700">
    <property type="term" value="F:DNA-binding transcription factor activity"/>
    <property type="evidence" value="ECO:0007669"/>
    <property type="project" value="InterPro"/>
</dbReference>
<sequence>MPFSEINQFPPFVADLTIWDFHEPVSYNPGLYTSNPSPITSDPGPDEPDRRKSKTSASLSAVVAERKRRRMISNRESARRSRVRKQKHLEDLSNQLDGLRIENRKLNDRFRQAACNNELIRLENEQLRWESSVLRQHLWDLRQVLLVRRQLEQQLVNPLSAWSCIDNFTYLNEEQLNAQLFNCIT</sequence>
<evidence type="ECO:0000256" key="3">
    <source>
        <dbReference type="ARBA" id="ARBA00023125"/>
    </source>
</evidence>
<evidence type="ECO:0000256" key="6">
    <source>
        <dbReference type="SAM" id="Coils"/>
    </source>
</evidence>
<dbReference type="PANTHER" id="PTHR45764:SF21">
    <property type="entry name" value="OS03G0770000 PROTEIN"/>
    <property type="match status" value="1"/>
</dbReference>
<name>A0A830B0W5_9LAMI</name>
<reference evidence="9" key="1">
    <citation type="submission" date="2020-07" db="EMBL/GenBank/DDBJ databases">
        <title>Ethylene signaling mediates host invasion by parasitic plants.</title>
        <authorList>
            <person name="Yoshida S."/>
        </authorList>
    </citation>
    <scope>NUCLEOTIDE SEQUENCE</scope>
    <source>
        <strain evidence="9">Okayama</strain>
    </source>
</reference>
<evidence type="ECO:0000259" key="8">
    <source>
        <dbReference type="PROSITE" id="PS50217"/>
    </source>
</evidence>
<evidence type="ECO:0000256" key="7">
    <source>
        <dbReference type="SAM" id="MobiDB-lite"/>
    </source>
</evidence>
<dbReference type="PANTHER" id="PTHR45764">
    <property type="entry name" value="BZIP TRANSCRIPTION FACTOR 44"/>
    <property type="match status" value="1"/>
</dbReference>
<keyword evidence="3" id="KW-0238">DNA-binding</keyword>
<dbReference type="CDD" id="cd14702">
    <property type="entry name" value="bZIP_plant_GBF1"/>
    <property type="match status" value="1"/>
</dbReference>
<keyword evidence="5" id="KW-0539">Nucleus</keyword>
<feature type="region of interest" description="Disordered" evidence="7">
    <location>
        <begin position="31"/>
        <end position="60"/>
    </location>
</feature>
<comment type="caution">
    <text evidence="9">The sequence shown here is derived from an EMBL/GenBank/DDBJ whole genome shotgun (WGS) entry which is preliminary data.</text>
</comment>
<proteinExistence type="predicted"/>
<dbReference type="Proteomes" id="UP000653305">
    <property type="component" value="Unassembled WGS sequence"/>
</dbReference>
<dbReference type="SUPFAM" id="SSF57959">
    <property type="entry name" value="Leucine zipper domain"/>
    <property type="match status" value="1"/>
</dbReference>
<dbReference type="InterPro" id="IPR004827">
    <property type="entry name" value="bZIP"/>
</dbReference>
<dbReference type="PROSITE" id="PS50217">
    <property type="entry name" value="BZIP"/>
    <property type="match status" value="1"/>
</dbReference>
<dbReference type="FunFam" id="1.20.5.170:FF:000020">
    <property type="entry name" value="BZIP transcription factor"/>
    <property type="match status" value="1"/>
</dbReference>
<feature type="coiled-coil region" evidence="6">
    <location>
        <begin position="75"/>
        <end position="116"/>
    </location>
</feature>
<evidence type="ECO:0000256" key="1">
    <source>
        <dbReference type="ARBA" id="ARBA00004123"/>
    </source>
</evidence>
<evidence type="ECO:0000256" key="2">
    <source>
        <dbReference type="ARBA" id="ARBA00023015"/>
    </source>
</evidence>
<keyword evidence="4" id="KW-0804">Transcription</keyword>
<dbReference type="GO" id="GO:0005634">
    <property type="term" value="C:nucleus"/>
    <property type="evidence" value="ECO:0007669"/>
    <property type="project" value="UniProtKB-SubCell"/>
</dbReference>
<dbReference type="GO" id="GO:0000976">
    <property type="term" value="F:transcription cis-regulatory region binding"/>
    <property type="evidence" value="ECO:0007669"/>
    <property type="project" value="TreeGrafter"/>
</dbReference>
<dbReference type="AlphaFoldDB" id="A0A830B0W5"/>
<gene>
    <name evidence="9" type="ORF">PHJA_000031400</name>
</gene>
<dbReference type="GO" id="GO:0046982">
    <property type="term" value="F:protein heterodimerization activity"/>
    <property type="evidence" value="ECO:0007669"/>
    <property type="project" value="UniProtKB-ARBA"/>
</dbReference>
<dbReference type="Pfam" id="PF00170">
    <property type="entry name" value="bZIP_1"/>
    <property type="match status" value="1"/>
</dbReference>
<evidence type="ECO:0000313" key="10">
    <source>
        <dbReference type="Proteomes" id="UP000653305"/>
    </source>
</evidence>